<organism evidence="2">
    <name type="scientific">uncultured Caudovirales phage</name>
    <dbReference type="NCBI Taxonomy" id="2100421"/>
    <lineage>
        <taxon>Viruses</taxon>
        <taxon>Duplodnaviria</taxon>
        <taxon>Heunggongvirae</taxon>
        <taxon>Uroviricota</taxon>
        <taxon>Caudoviricetes</taxon>
        <taxon>Peduoviridae</taxon>
        <taxon>Maltschvirus</taxon>
        <taxon>Maltschvirus maltsch</taxon>
    </lineage>
</organism>
<keyword evidence="1" id="KW-0472">Membrane</keyword>
<accession>A0A6J5PC14</accession>
<dbReference type="EMBL" id="LR796794">
    <property type="protein sequence ID" value="CAB4166778.1"/>
    <property type="molecule type" value="Genomic_DNA"/>
</dbReference>
<reference evidence="2" key="1">
    <citation type="submission" date="2020-04" db="EMBL/GenBank/DDBJ databases">
        <authorList>
            <person name="Chiriac C."/>
            <person name="Salcher M."/>
            <person name="Ghai R."/>
            <person name="Kavagutti S V."/>
        </authorList>
    </citation>
    <scope>NUCLEOTIDE SEQUENCE</scope>
</reference>
<protein>
    <submittedName>
        <fullName evidence="2">Uncharacterized protein</fullName>
    </submittedName>
</protein>
<feature type="transmembrane region" description="Helical" evidence="1">
    <location>
        <begin position="74"/>
        <end position="94"/>
    </location>
</feature>
<name>A0A6J5PC14_9CAUD</name>
<sequence>MQGNTLEQLERIANTLDDMREDVSGLTTSQAVQTSDIKHIVEHLARLNGRVGKSEDRLSSLENDRAEARGAWKFIALISSIPASIIGAGAMWWANHEGK</sequence>
<evidence type="ECO:0000313" key="2">
    <source>
        <dbReference type="EMBL" id="CAB4166778.1"/>
    </source>
</evidence>
<keyword evidence="1" id="KW-0812">Transmembrane</keyword>
<proteinExistence type="predicted"/>
<gene>
    <name evidence="2" type="ORF">UFOVP836_57</name>
</gene>
<evidence type="ECO:0000256" key="1">
    <source>
        <dbReference type="SAM" id="Phobius"/>
    </source>
</evidence>
<keyword evidence="1" id="KW-1133">Transmembrane helix</keyword>